<organism evidence="3 4">
    <name type="scientific">Passalora fulva</name>
    <name type="common">Tomato leaf mold</name>
    <name type="synonym">Cladosporium fulvum</name>
    <dbReference type="NCBI Taxonomy" id="5499"/>
    <lineage>
        <taxon>Eukaryota</taxon>
        <taxon>Fungi</taxon>
        <taxon>Dikarya</taxon>
        <taxon>Ascomycota</taxon>
        <taxon>Pezizomycotina</taxon>
        <taxon>Dothideomycetes</taxon>
        <taxon>Dothideomycetidae</taxon>
        <taxon>Mycosphaerellales</taxon>
        <taxon>Mycosphaerellaceae</taxon>
        <taxon>Fulvia</taxon>
    </lineage>
</organism>
<dbReference type="Proteomes" id="UP000756132">
    <property type="component" value="Chromosome 3"/>
</dbReference>
<keyword evidence="4" id="KW-1185">Reference proteome</keyword>
<protein>
    <recommendedName>
        <fullName evidence="5">PNPLA domain-containing protein</fullName>
    </recommendedName>
</protein>
<reference evidence="3" key="1">
    <citation type="submission" date="2021-12" db="EMBL/GenBank/DDBJ databases">
        <authorList>
            <person name="Zaccaron A."/>
            <person name="Stergiopoulos I."/>
        </authorList>
    </citation>
    <scope>NUCLEOTIDE SEQUENCE</scope>
    <source>
        <strain evidence="3">Race5_Kim</strain>
    </source>
</reference>
<dbReference type="SUPFAM" id="SSF52151">
    <property type="entry name" value="FabD/lysophospholipase-like"/>
    <property type="match status" value="1"/>
</dbReference>
<evidence type="ECO:0000256" key="1">
    <source>
        <dbReference type="SAM" id="Coils"/>
    </source>
</evidence>
<dbReference type="AlphaFoldDB" id="A0A9Q8LD58"/>
<proteinExistence type="predicted"/>
<dbReference type="OrthoDB" id="3945274at2759"/>
<dbReference type="RefSeq" id="XP_047759594.1">
    <property type="nucleotide sequence ID" value="XM_047907821.1"/>
</dbReference>
<keyword evidence="1" id="KW-0175">Coiled coil</keyword>
<feature type="region of interest" description="Disordered" evidence="2">
    <location>
        <begin position="1"/>
        <end position="44"/>
    </location>
</feature>
<feature type="compositionally biased region" description="Low complexity" evidence="2">
    <location>
        <begin position="1"/>
        <end position="21"/>
    </location>
</feature>
<gene>
    <name evidence="3" type="ORF">CLAFUR5_08673</name>
</gene>
<evidence type="ECO:0000313" key="4">
    <source>
        <dbReference type="Proteomes" id="UP000756132"/>
    </source>
</evidence>
<accession>A0A9Q8LD58</accession>
<dbReference type="Gene3D" id="3.40.1090.10">
    <property type="entry name" value="Cytosolic phospholipase A2 catalytic domain"/>
    <property type="match status" value="1"/>
</dbReference>
<dbReference type="KEGG" id="ffu:CLAFUR5_08673"/>
<reference evidence="3" key="2">
    <citation type="journal article" date="2022" name="Microb. Genom.">
        <title>A chromosome-scale genome assembly of the tomato pathogen Cladosporium fulvum reveals a compartmentalized genome architecture and the presence of a dispensable chromosome.</title>
        <authorList>
            <person name="Zaccaron A.Z."/>
            <person name="Chen L.H."/>
            <person name="Samaras A."/>
            <person name="Stergiopoulos I."/>
        </authorList>
    </citation>
    <scope>NUCLEOTIDE SEQUENCE</scope>
    <source>
        <strain evidence="3">Race5_Kim</strain>
    </source>
</reference>
<dbReference type="EMBL" id="CP090165">
    <property type="protein sequence ID" value="UJO15228.1"/>
    <property type="molecule type" value="Genomic_DNA"/>
</dbReference>
<dbReference type="InterPro" id="IPR016035">
    <property type="entry name" value="Acyl_Trfase/lysoPLipase"/>
</dbReference>
<evidence type="ECO:0000256" key="2">
    <source>
        <dbReference type="SAM" id="MobiDB-lite"/>
    </source>
</evidence>
<evidence type="ECO:0000313" key="3">
    <source>
        <dbReference type="EMBL" id="UJO15228.1"/>
    </source>
</evidence>
<sequence length="168" mass="18160">MAGGSENLAGSSSAASSLSSLTDIGDEGSRPVWGRLQNSDPTDESPWARKIILSLDRGGVRGYASLLILEALMQEVRNIEREISAKNANKKEVELNKKLDKGKHATANGIPGISAKNPVLAMVEKEKSLGKSSMAYCWHTNSGDGPEIHEYFWPHHYIDYFVGTSTGG</sequence>
<evidence type="ECO:0008006" key="5">
    <source>
        <dbReference type="Google" id="ProtNLM"/>
    </source>
</evidence>
<dbReference type="GeneID" id="71988551"/>
<feature type="coiled-coil region" evidence="1">
    <location>
        <begin position="69"/>
        <end position="96"/>
    </location>
</feature>
<name>A0A9Q8LD58_PASFU</name>